<evidence type="ECO:0000259" key="12">
    <source>
        <dbReference type="Pfam" id="PF00117"/>
    </source>
</evidence>
<evidence type="ECO:0000256" key="5">
    <source>
        <dbReference type="ARBA" id="ARBA00022962"/>
    </source>
</evidence>
<keyword evidence="14" id="KW-1185">Reference proteome</keyword>
<keyword evidence="7 10" id="KW-0456">Lyase</keyword>
<dbReference type="Pfam" id="PF00117">
    <property type="entry name" value="GATase"/>
    <property type="match status" value="1"/>
</dbReference>
<evidence type="ECO:0000256" key="10">
    <source>
        <dbReference type="HAMAP-Rule" id="MF_00278"/>
    </source>
</evidence>
<keyword evidence="6 10" id="KW-0368">Histidine biosynthesis</keyword>
<dbReference type="GO" id="GO:0016829">
    <property type="term" value="F:lyase activity"/>
    <property type="evidence" value="ECO:0007669"/>
    <property type="project" value="UniProtKB-KW"/>
</dbReference>
<dbReference type="AlphaFoldDB" id="A0A7W5Z3I5"/>
<comment type="caution">
    <text evidence="13">The sequence shown here is derived from an EMBL/GenBank/DDBJ whole genome shotgun (WGS) entry which is preliminary data.</text>
</comment>
<dbReference type="EC" id="3.5.1.2" evidence="10"/>
<dbReference type="Gene3D" id="3.40.50.880">
    <property type="match status" value="1"/>
</dbReference>
<dbReference type="GO" id="GO:0000105">
    <property type="term" value="P:L-histidine biosynthetic process"/>
    <property type="evidence" value="ECO:0007669"/>
    <property type="project" value="UniProtKB-UniRule"/>
</dbReference>
<comment type="pathway">
    <text evidence="1 10">Amino-acid biosynthesis; L-histidine biosynthesis; L-histidine from 5-phospho-alpha-D-ribose 1-diphosphate: step 5/9.</text>
</comment>
<feature type="domain" description="Glutamine amidotransferase" evidence="12">
    <location>
        <begin position="4"/>
        <end position="212"/>
    </location>
</feature>
<accession>A0A7W5Z3I5</accession>
<feature type="active site" description="Nucleophile" evidence="10 11">
    <location>
        <position position="88"/>
    </location>
</feature>
<keyword evidence="4 10" id="KW-0378">Hydrolase</keyword>
<evidence type="ECO:0000313" key="14">
    <source>
        <dbReference type="Proteomes" id="UP000537592"/>
    </source>
</evidence>
<dbReference type="Proteomes" id="UP000537592">
    <property type="component" value="Unassembled WGS sequence"/>
</dbReference>
<keyword evidence="5 10" id="KW-0315">Glutamine amidotransferase</keyword>
<organism evidence="13 14">
    <name type="scientific">Pseudochelatococcus contaminans</name>
    <dbReference type="NCBI Taxonomy" id="1538103"/>
    <lineage>
        <taxon>Bacteria</taxon>
        <taxon>Pseudomonadati</taxon>
        <taxon>Pseudomonadota</taxon>
        <taxon>Alphaproteobacteria</taxon>
        <taxon>Hyphomicrobiales</taxon>
        <taxon>Chelatococcaceae</taxon>
        <taxon>Pseudochelatococcus</taxon>
    </lineage>
</organism>
<evidence type="ECO:0000256" key="8">
    <source>
        <dbReference type="ARBA" id="ARBA00047838"/>
    </source>
</evidence>
<dbReference type="GO" id="GO:0004359">
    <property type="term" value="F:glutaminase activity"/>
    <property type="evidence" value="ECO:0007669"/>
    <property type="project" value="UniProtKB-EC"/>
</dbReference>
<keyword evidence="13" id="KW-0808">Transferase</keyword>
<dbReference type="UniPathway" id="UPA00031">
    <property type="reaction ID" value="UER00010"/>
</dbReference>
<evidence type="ECO:0000256" key="7">
    <source>
        <dbReference type="ARBA" id="ARBA00023239"/>
    </source>
</evidence>
<dbReference type="PROSITE" id="PS51273">
    <property type="entry name" value="GATASE_TYPE_1"/>
    <property type="match status" value="1"/>
</dbReference>
<reference evidence="13 14" key="1">
    <citation type="submission" date="2020-08" db="EMBL/GenBank/DDBJ databases">
        <title>Genomic Encyclopedia of Type Strains, Phase IV (KMG-IV): sequencing the most valuable type-strain genomes for metagenomic binning, comparative biology and taxonomic classification.</title>
        <authorList>
            <person name="Goeker M."/>
        </authorList>
    </citation>
    <scope>NUCLEOTIDE SEQUENCE [LARGE SCALE GENOMIC DNA]</scope>
    <source>
        <strain evidence="13 14">DSM 28760</strain>
    </source>
</reference>
<dbReference type="InterPro" id="IPR017926">
    <property type="entry name" value="GATASE"/>
</dbReference>
<dbReference type="InterPro" id="IPR029062">
    <property type="entry name" value="Class_I_gatase-like"/>
</dbReference>
<evidence type="ECO:0000256" key="3">
    <source>
        <dbReference type="ARBA" id="ARBA00022605"/>
    </source>
</evidence>
<keyword evidence="3 10" id="KW-0028">Amino-acid biosynthesis</keyword>
<evidence type="ECO:0000256" key="2">
    <source>
        <dbReference type="ARBA" id="ARBA00011152"/>
    </source>
</evidence>
<dbReference type="GO" id="GO:0005737">
    <property type="term" value="C:cytoplasm"/>
    <property type="evidence" value="ECO:0007669"/>
    <property type="project" value="UniProtKB-SubCell"/>
</dbReference>
<dbReference type="GO" id="GO:0000107">
    <property type="term" value="F:imidazoleglycerol-phosphate synthase activity"/>
    <property type="evidence" value="ECO:0007669"/>
    <property type="project" value="UniProtKB-UniRule"/>
</dbReference>
<dbReference type="SUPFAM" id="SSF52317">
    <property type="entry name" value="Class I glutamine amidotransferase-like"/>
    <property type="match status" value="1"/>
</dbReference>
<evidence type="ECO:0000313" key="13">
    <source>
        <dbReference type="EMBL" id="MBB3809324.1"/>
    </source>
</evidence>
<dbReference type="PIRSF" id="PIRSF000495">
    <property type="entry name" value="Amidotransf_hisH"/>
    <property type="match status" value="1"/>
</dbReference>
<sequence>MSTVIVDYGSGNLHSVHKAFERAAREAGIDEVAIVSADPEKVRAASRVVLPGVGAFADCRRGLDAVDGLVPALEEAVRGRGAPFLGICVGMQLLATRGLEYETTPGLDWIAGDVSLIEPHDPSLKIPHMGWNTLDVVNDHALLAGIPTGPDGLHAYFVHSYALHPADASDLVATTDYAGALTAIVARGNVAGVQFHPEKSQTLGLALIANFLRWRP</sequence>
<comment type="function">
    <text evidence="10">IGPS catalyzes the conversion of PRFAR and glutamine to IGP, AICAR and glutamate. The HisH subunit catalyzes the hydrolysis of glutamine to glutamate and ammonia as part of the synthesis of IGP and AICAR. The resulting ammonia molecule is channeled to the active site of HisF.</text>
</comment>
<evidence type="ECO:0000256" key="11">
    <source>
        <dbReference type="PIRSR" id="PIRSR000495-1"/>
    </source>
</evidence>
<dbReference type="RefSeq" id="WP_183751366.1">
    <property type="nucleotide sequence ID" value="NZ_JACICC010000003.1"/>
</dbReference>
<protein>
    <recommendedName>
        <fullName evidence="10">Imidazole glycerol phosphate synthase subunit HisH</fullName>
        <ecNumber evidence="10">4.3.2.10</ecNumber>
    </recommendedName>
    <alternativeName>
        <fullName evidence="10">IGP synthase glutaminase subunit</fullName>
        <ecNumber evidence="10">3.5.1.2</ecNumber>
    </alternativeName>
    <alternativeName>
        <fullName evidence="10">IGP synthase subunit HisH</fullName>
    </alternativeName>
    <alternativeName>
        <fullName evidence="10">ImGP synthase subunit HisH</fullName>
        <shortName evidence="10">IGPS subunit HisH</shortName>
    </alternativeName>
</protein>
<dbReference type="PANTHER" id="PTHR42701">
    <property type="entry name" value="IMIDAZOLE GLYCEROL PHOSPHATE SYNTHASE SUBUNIT HISH"/>
    <property type="match status" value="1"/>
</dbReference>
<dbReference type="NCBIfam" id="TIGR01855">
    <property type="entry name" value="IMP_synth_hisH"/>
    <property type="match status" value="1"/>
</dbReference>
<dbReference type="HAMAP" id="MF_00278">
    <property type="entry name" value="HisH"/>
    <property type="match status" value="1"/>
</dbReference>
<evidence type="ECO:0000256" key="1">
    <source>
        <dbReference type="ARBA" id="ARBA00005091"/>
    </source>
</evidence>
<gene>
    <name evidence="10" type="primary">hisH</name>
    <name evidence="13" type="ORF">FHS81_001406</name>
</gene>
<keyword evidence="10" id="KW-0963">Cytoplasm</keyword>
<dbReference type="EMBL" id="JACICC010000003">
    <property type="protein sequence ID" value="MBB3809324.1"/>
    <property type="molecule type" value="Genomic_DNA"/>
</dbReference>
<dbReference type="PANTHER" id="PTHR42701:SF1">
    <property type="entry name" value="IMIDAZOLE GLYCEROL PHOSPHATE SYNTHASE SUBUNIT HISH"/>
    <property type="match status" value="1"/>
</dbReference>
<keyword evidence="13" id="KW-0328">Glycosyltransferase</keyword>
<comment type="catalytic activity">
    <reaction evidence="8 10">
        <text>5-[(5-phospho-1-deoxy-D-ribulos-1-ylimino)methylamino]-1-(5-phospho-beta-D-ribosyl)imidazole-4-carboxamide + L-glutamine = D-erythro-1-(imidazol-4-yl)glycerol 3-phosphate + 5-amino-1-(5-phospho-beta-D-ribosyl)imidazole-4-carboxamide + L-glutamate + H(+)</text>
        <dbReference type="Rhea" id="RHEA:24793"/>
        <dbReference type="ChEBI" id="CHEBI:15378"/>
        <dbReference type="ChEBI" id="CHEBI:29985"/>
        <dbReference type="ChEBI" id="CHEBI:58278"/>
        <dbReference type="ChEBI" id="CHEBI:58359"/>
        <dbReference type="ChEBI" id="CHEBI:58475"/>
        <dbReference type="ChEBI" id="CHEBI:58525"/>
        <dbReference type="EC" id="4.3.2.10"/>
    </reaction>
</comment>
<feature type="active site" evidence="10 11">
    <location>
        <position position="196"/>
    </location>
</feature>
<dbReference type="CDD" id="cd01748">
    <property type="entry name" value="GATase1_IGP_Synthase"/>
    <property type="match status" value="1"/>
</dbReference>
<feature type="active site" evidence="10 11">
    <location>
        <position position="198"/>
    </location>
</feature>
<comment type="catalytic activity">
    <reaction evidence="9 10">
        <text>L-glutamine + H2O = L-glutamate + NH4(+)</text>
        <dbReference type="Rhea" id="RHEA:15889"/>
        <dbReference type="ChEBI" id="CHEBI:15377"/>
        <dbReference type="ChEBI" id="CHEBI:28938"/>
        <dbReference type="ChEBI" id="CHEBI:29985"/>
        <dbReference type="ChEBI" id="CHEBI:58359"/>
        <dbReference type="EC" id="3.5.1.2"/>
    </reaction>
</comment>
<comment type="subcellular location">
    <subcellularLocation>
        <location evidence="10">Cytoplasm</location>
    </subcellularLocation>
</comment>
<dbReference type="EC" id="4.3.2.10" evidence="10"/>
<dbReference type="InterPro" id="IPR010139">
    <property type="entry name" value="Imidazole-glycPsynth_HisH"/>
</dbReference>
<name>A0A7W5Z3I5_9HYPH</name>
<comment type="subunit">
    <text evidence="2 10">Heterodimer of HisH and HisF.</text>
</comment>
<evidence type="ECO:0000256" key="9">
    <source>
        <dbReference type="ARBA" id="ARBA00049534"/>
    </source>
</evidence>
<evidence type="ECO:0000256" key="6">
    <source>
        <dbReference type="ARBA" id="ARBA00023102"/>
    </source>
</evidence>
<evidence type="ECO:0000256" key="4">
    <source>
        <dbReference type="ARBA" id="ARBA00022801"/>
    </source>
</evidence>
<proteinExistence type="inferred from homology"/>